<feature type="transmembrane region" description="Helical" evidence="9">
    <location>
        <begin position="169"/>
        <end position="196"/>
    </location>
</feature>
<dbReference type="GO" id="GO:0016887">
    <property type="term" value="F:ATP hydrolysis activity"/>
    <property type="evidence" value="ECO:0007669"/>
    <property type="project" value="InterPro"/>
</dbReference>
<dbReference type="Proteomes" id="UP000320055">
    <property type="component" value="Unassembled WGS sequence"/>
</dbReference>
<accession>A0A563VXY5</accession>
<keyword evidence="12" id="KW-0378">Hydrolase</keyword>
<dbReference type="GO" id="GO:0005886">
    <property type="term" value="C:plasma membrane"/>
    <property type="evidence" value="ECO:0007669"/>
    <property type="project" value="UniProtKB-SubCell"/>
</dbReference>
<dbReference type="SUPFAM" id="SSF90123">
    <property type="entry name" value="ABC transporter transmembrane region"/>
    <property type="match status" value="1"/>
</dbReference>
<evidence type="ECO:0000313" key="13">
    <source>
        <dbReference type="Proteomes" id="UP000320055"/>
    </source>
</evidence>
<evidence type="ECO:0000256" key="9">
    <source>
        <dbReference type="SAM" id="Phobius"/>
    </source>
</evidence>
<dbReference type="InterPro" id="IPR039421">
    <property type="entry name" value="Type_1_exporter"/>
</dbReference>
<evidence type="ECO:0000313" key="12">
    <source>
        <dbReference type="EMBL" id="VEP16286.1"/>
    </source>
</evidence>
<feature type="coiled-coil region" evidence="8">
    <location>
        <begin position="202"/>
        <end position="257"/>
    </location>
</feature>
<reference evidence="12 13" key="1">
    <citation type="submission" date="2019-01" db="EMBL/GenBank/DDBJ databases">
        <authorList>
            <person name="Brito A."/>
        </authorList>
    </citation>
    <scope>NUCLEOTIDE SEQUENCE [LARGE SCALE GENOMIC DNA]</scope>
    <source>
        <strain evidence="12">1</strain>
    </source>
</reference>
<evidence type="ECO:0000256" key="1">
    <source>
        <dbReference type="ARBA" id="ARBA00004651"/>
    </source>
</evidence>
<feature type="domain" description="ABC transmembrane type-1" evidence="11">
    <location>
        <begin position="19"/>
        <end position="324"/>
    </location>
</feature>
<evidence type="ECO:0000259" key="11">
    <source>
        <dbReference type="PROSITE" id="PS50929"/>
    </source>
</evidence>
<keyword evidence="5" id="KW-0067">ATP-binding</keyword>
<dbReference type="PANTHER" id="PTHR24221">
    <property type="entry name" value="ATP-BINDING CASSETTE SUB-FAMILY B"/>
    <property type="match status" value="1"/>
</dbReference>
<evidence type="ECO:0000256" key="5">
    <source>
        <dbReference type="ARBA" id="ARBA00022840"/>
    </source>
</evidence>
<dbReference type="PROSITE" id="PS00211">
    <property type="entry name" value="ABC_TRANSPORTER_1"/>
    <property type="match status" value="1"/>
</dbReference>
<dbReference type="Pfam" id="PF00664">
    <property type="entry name" value="ABC_membrane"/>
    <property type="match status" value="1"/>
</dbReference>
<dbReference type="CDD" id="cd07346">
    <property type="entry name" value="ABC_6TM_exporters"/>
    <property type="match status" value="1"/>
</dbReference>
<dbReference type="SUPFAM" id="SSF52540">
    <property type="entry name" value="P-loop containing nucleoside triphosphate hydrolases"/>
    <property type="match status" value="1"/>
</dbReference>
<dbReference type="Gene3D" id="3.40.50.300">
    <property type="entry name" value="P-loop containing nucleotide triphosphate hydrolases"/>
    <property type="match status" value="1"/>
</dbReference>
<dbReference type="FunFam" id="3.40.50.300:FF:000287">
    <property type="entry name" value="Multidrug ABC transporter ATP-binding protein"/>
    <property type="match status" value="1"/>
</dbReference>
<dbReference type="InterPro" id="IPR027417">
    <property type="entry name" value="P-loop_NTPase"/>
</dbReference>
<keyword evidence="3 9" id="KW-0812">Transmembrane</keyword>
<dbReference type="Pfam" id="PF00005">
    <property type="entry name" value="ABC_tran"/>
    <property type="match status" value="1"/>
</dbReference>
<keyword evidence="13" id="KW-1185">Reference proteome</keyword>
<keyword evidence="2" id="KW-0813">Transport</keyword>
<dbReference type="InterPro" id="IPR003593">
    <property type="entry name" value="AAA+_ATPase"/>
</dbReference>
<name>A0A563VXY5_9CYAN</name>
<feature type="domain" description="ABC transporter" evidence="10">
    <location>
        <begin position="363"/>
        <end position="597"/>
    </location>
</feature>
<dbReference type="GO" id="GO:0005524">
    <property type="term" value="F:ATP binding"/>
    <property type="evidence" value="ECO:0007669"/>
    <property type="project" value="UniProtKB-KW"/>
</dbReference>
<sequence>MSSFNKILGYYKKYKAIAILSIVVSCIFEITDLIVPYAIGQILNVLSQQPVDKPIQVIVDRVQNLVTNTSEPWLSLGVLLSLIILATVVKAPLQPWLTSWFHWEISLRARRDSFGEVIQKILTLPIGFYDENNPGRIAGKISRGIENHTWTYPEIAGQMIPKLGRVCGIFVVILLIDKGIAIAFLASFIFILGYSLKQVRVLIKQEELLDKYQENTESHTSEIITNIKTVKAFATEANELERQRQRIEREYKVITFRIHKGYVVLATWLRTTVQTCVFLILLFTLISTVKGNISLGHFITTLTVSSMAYAELEPIGNLIEVFARRYASMQRFAEFMELSPGKDAAGLDTEHIATNPYKFTGKLEISHLYFGYNEQRPILKDINLLVEPYQTVALVGRSGSGKSTLVKLLFRYFEPNQGQILIDGEDIHNLDIAGYRRRLAIVHQDVDIFNGTVLDNLTYGNPKVSLQQVEQACDIARVEEFIHELPHGYYTTVGERGVRLSGGQKQRLGIARALIVDPDILIFDEATSSLDYESERSIQQAMNSIFGTRTTIIIAHRLSTIREADKIVVLDNGTIAEVGSHEELLEQAGIYHRLHLLGSK</sequence>
<evidence type="ECO:0000256" key="7">
    <source>
        <dbReference type="ARBA" id="ARBA00023136"/>
    </source>
</evidence>
<keyword evidence="7 9" id="KW-0472">Membrane</keyword>
<dbReference type="GO" id="GO:0140359">
    <property type="term" value="F:ABC-type transporter activity"/>
    <property type="evidence" value="ECO:0007669"/>
    <property type="project" value="InterPro"/>
</dbReference>
<keyword evidence="6 9" id="KW-1133">Transmembrane helix</keyword>
<protein>
    <submittedName>
        <fullName evidence="12">Xenobiotic-transporting ATPase</fullName>
        <ecNumber evidence="12">3.6.3.44</ecNumber>
    </submittedName>
</protein>
<dbReference type="GO" id="GO:0034040">
    <property type="term" value="F:ATPase-coupled lipid transmembrane transporter activity"/>
    <property type="evidence" value="ECO:0007669"/>
    <property type="project" value="TreeGrafter"/>
</dbReference>
<evidence type="ECO:0000256" key="2">
    <source>
        <dbReference type="ARBA" id="ARBA00022448"/>
    </source>
</evidence>
<dbReference type="InterPro" id="IPR036640">
    <property type="entry name" value="ABC1_TM_sf"/>
</dbReference>
<dbReference type="OrthoDB" id="9762790at2"/>
<dbReference type="AlphaFoldDB" id="A0A563VXY5"/>
<proteinExistence type="predicted"/>
<dbReference type="PROSITE" id="PS50929">
    <property type="entry name" value="ABC_TM1F"/>
    <property type="match status" value="1"/>
</dbReference>
<dbReference type="InterPro" id="IPR003439">
    <property type="entry name" value="ABC_transporter-like_ATP-bd"/>
</dbReference>
<dbReference type="InterPro" id="IPR017871">
    <property type="entry name" value="ABC_transporter-like_CS"/>
</dbReference>
<keyword evidence="4" id="KW-0547">Nucleotide-binding</keyword>
<dbReference type="EC" id="3.6.3.44" evidence="12"/>
<dbReference type="PROSITE" id="PS50893">
    <property type="entry name" value="ABC_TRANSPORTER_2"/>
    <property type="match status" value="1"/>
</dbReference>
<dbReference type="Gene3D" id="1.20.1560.10">
    <property type="entry name" value="ABC transporter type 1, transmembrane domain"/>
    <property type="match status" value="1"/>
</dbReference>
<evidence type="ECO:0000256" key="6">
    <source>
        <dbReference type="ARBA" id="ARBA00022989"/>
    </source>
</evidence>
<comment type="subcellular location">
    <subcellularLocation>
        <location evidence="1">Cell membrane</location>
        <topology evidence="1">Multi-pass membrane protein</topology>
    </subcellularLocation>
</comment>
<feature type="transmembrane region" description="Helical" evidence="9">
    <location>
        <begin position="16"/>
        <end position="39"/>
    </location>
</feature>
<organism evidence="12 13">
    <name type="scientific">Hyella patelloides LEGE 07179</name>
    <dbReference type="NCBI Taxonomy" id="945734"/>
    <lineage>
        <taxon>Bacteria</taxon>
        <taxon>Bacillati</taxon>
        <taxon>Cyanobacteriota</taxon>
        <taxon>Cyanophyceae</taxon>
        <taxon>Pleurocapsales</taxon>
        <taxon>Hyellaceae</taxon>
        <taxon>Hyella</taxon>
    </lineage>
</organism>
<dbReference type="SMART" id="SM00382">
    <property type="entry name" value="AAA"/>
    <property type="match status" value="1"/>
</dbReference>
<gene>
    <name evidence="12" type="ORF">H1P_430014</name>
</gene>
<dbReference type="EMBL" id="CAACVJ010000368">
    <property type="protein sequence ID" value="VEP16286.1"/>
    <property type="molecule type" value="Genomic_DNA"/>
</dbReference>
<dbReference type="PANTHER" id="PTHR24221:SF646">
    <property type="entry name" value="HAEMOLYSIN SECRETION ATP-BINDING PROTEIN"/>
    <property type="match status" value="1"/>
</dbReference>
<evidence type="ECO:0000256" key="3">
    <source>
        <dbReference type="ARBA" id="ARBA00022692"/>
    </source>
</evidence>
<dbReference type="RefSeq" id="WP_144866064.1">
    <property type="nucleotide sequence ID" value="NZ_LR213803.1"/>
</dbReference>
<evidence type="ECO:0000256" key="8">
    <source>
        <dbReference type="SAM" id="Coils"/>
    </source>
</evidence>
<keyword evidence="8" id="KW-0175">Coiled coil</keyword>
<dbReference type="PROSITE" id="PS51257">
    <property type="entry name" value="PROKAR_LIPOPROTEIN"/>
    <property type="match status" value="1"/>
</dbReference>
<evidence type="ECO:0000259" key="10">
    <source>
        <dbReference type="PROSITE" id="PS50893"/>
    </source>
</evidence>
<evidence type="ECO:0000256" key="4">
    <source>
        <dbReference type="ARBA" id="ARBA00022741"/>
    </source>
</evidence>
<dbReference type="InterPro" id="IPR011527">
    <property type="entry name" value="ABC1_TM_dom"/>
</dbReference>